<dbReference type="OrthoDB" id="5803015at2759"/>
<dbReference type="EMBL" id="CAJVCH010258065">
    <property type="protein sequence ID" value="CAG7733861.1"/>
    <property type="molecule type" value="Genomic_DNA"/>
</dbReference>
<organism evidence="5 6">
    <name type="scientific">Allacma fusca</name>
    <dbReference type="NCBI Taxonomy" id="39272"/>
    <lineage>
        <taxon>Eukaryota</taxon>
        <taxon>Metazoa</taxon>
        <taxon>Ecdysozoa</taxon>
        <taxon>Arthropoda</taxon>
        <taxon>Hexapoda</taxon>
        <taxon>Collembola</taxon>
        <taxon>Symphypleona</taxon>
        <taxon>Sminthuridae</taxon>
        <taxon>Allacma</taxon>
    </lineage>
</organism>
<evidence type="ECO:0000256" key="2">
    <source>
        <dbReference type="ARBA" id="ARBA00016807"/>
    </source>
</evidence>
<dbReference type="InterPro" id="IPR028002">
    <property type="entry name" value="Myb_DNA-bind_5"/>
</dbReference>
<comment type="subunit">
    <text evidence="1">Self-associates forming complexes of several hundred monomers.</text>
</comment>
<dbReference type="AlphaFoldDB" id="A0A8J2KEP9"/>
<comment type="caution">
    <text evidence="5">The sequence shown here is derived from an EMBL/GenBank/DDBJ whole genome shotgun (WGS) entry which is preliminary data.</text>
</comment>
<accession>A0A8J2KEP9</accession>
<evidence type="ECO:0000256" key="1">
    <source>
        <dbReference type="ARBA" id="ARBA00011764"/>
    </source>
</evidence>
<evidence type="ECO:0000313" key="5">
    <source>
        <dbReference type="EMBL" id="CAG7733861.1"/>
    </source>
</evidence>
<gene>
    <name evidence="5" type="ORF">AFUS01_LOCUS22282</name>
</gene>
<sequence>MVGKRAENDTHKLTILTMIREQKEVLFGKFSSDMENQNKEKAWNEVLLKSQSIGICNGNRDWKFLRDKMYGVWKSRTLEKRDKARKTGEGGGTTVCLTAVDNLILDIIGKDSPTVEGINIPQTGVPSPITRHHEQTSESEEFVDEAVPVPSTSVSAVSSCAVKNNSLGRKQFCKNSRGDLLKRKRELQVKLLELEVYYKKLKCYSLERDLGLPHGSTATTATRSVSSSAILSKL</sequence>
<reference evidence="5" key="1">
    <citation type="submission" date="2021-06" db="EMBL/GenBank/DDBJ databases">
        <authorList>
            <person name="Hodson N. C."/>
            <person name="Mongue J. A."/>
            <person name="Jaron S. K."/>
        </authorList>
    </citation>
    <scope>NUCLEOTIDE SEQUENCE</scope>
</reference>
<protein>
    <recommendedName>
        <fullName evidence="2">Regulatory protein zeste</fullName>
    </recommendedName>
</protein>
<name>A0A8J2KEP9_9HEXA</name>
<comment type="function">
    <text evidence="3">Involved in transvection phenomena (= synapsis-dependent gene expression), where the synaptic pairing of chromosomes carrying genes with which zeste interacts influences the expression of these genes. Zeste binds to DNA and stimulates transcription from a nearby promoter.</text>
</comment>
<evidence type="ECO:0000259" key="4">
    <source>
        <dbReference type="Pfam" id="PF13873"/>
    </source>
</evidence>
<keyword evidence="6" id="KW-1185">Reference proteome</keyword>
<dbReference type="Proteomes" id="UP000708208">
    <property type="component" value="Unassembled WGS sequence"/>
</dbReference>
<feature type="domain" description="Myb/SANT-like DNA-binding" evidence="4">
    <location>
        <begin position="12"/>
        <end position="77"/>
    </location>
</feature>
<evidence type="ECO:0000313" key="6">
    <source>
        <dbReference type="Proteomes" id="UP000708208"/>
    </source>
</evidence>
<proteinExistence type="predicted"/>
<evidence type="ECO:0000256" key="3">
    <source>
        <dbReference type="ARBA" id="ARBA00025466"/>
    </source>
</evidence>
<dbReference type="Pfam" id="PF13873">
    <property type="entry name" value="Myb_DNA-bind_5"/>
    <property type="match status" value="1"/>
</dbReference>